<gene>
    <name evidence="2" type="primary">LOC142182203</name>
</gene>
<evidence type="ECO:0000313" key="1">
    <source>
        <dbReference type="Proteomes" id="UP000790787"/>
    </source>
</evidence>
<name>A0AC58US80_TOBAC</name>
<dbReference type="Proteomes" id="UP000790787">
    <property type="component" value="Chromosome 6"/>
</dbReference>
<protein>
    <submittedName>
        <fullName evidence="2">Uncharacterized protein LOC142182203</fullName>
    </submittedName>
</protein>
<keyword evidence="1" id="KW-1185">Reference proteome</keyword>
<dbReference type="RefSeq" id="XP_075112352.1">
    <property type="nucleotide sequence ID" value="XM_075256251.1"/>
</dbReference>
<organism evidence="1 2">
    <name type="scientific">Nicotiana tabacum</name>
    <name type="common">Common tobacco</name>
    <dbReference type="NCBI Taxonomy" id="4097"/>
    <lineage>
        <taxon>Eukaryota</taxon>
        <taxon>Viridiplantae</taxon>
        <taxon>Streptophyta</taxon>
        <taxon>Embryophyta</taxon>
        <taxon>Tracheophyta</taxon>
        <taxon>Spermatophyta</taxon>
        <taxon>Magnoliopsida</taxon>
        <taxon>eudicotyledons</taxon>
        <taxon>Gunneridae</taxon>
        <taxon>Pentapetalae</taxon>
        <taxon>asterids</taxon>
        <taxon>lamiids</taxon>
        <taxon>Solanales</taxon>
        <taxon>Solanaceae</taxon>
        <taxon>Nicotianoideae</taxon>
        <taxon>Nicotianeae</taxon>
        <taxon>Nicotiana</taxon>
    </lineage>
</organism>
<sequence>MHHFESLFNLPKPTLNPVILNFILNCISEEENINLTAIPSKEEIKEAVFNLSTDSTTGPDGYIVLSFNIAEILSIDAPTTFSEFRPISLSNFTNKIISKVLSLRLKPLLTKLISDNQTGFVKDRLKARDPLSSSLFILTAEVLSRSLNNLNRNNNFIPFSMPSRGPTINYLAYADDVVIFSSGSRISINIIMKVIRDYEESSSQLVNRDKSFFLTAPKTRASRINRMRQCIGFLDKDFPITYLGCPLYAGRKKIAYFDNIVHKVIKRLNGWQGNILSPGGRMVLIKNVLQSLLIYTHSPCSLLKIPFI</sequence>
<reference evidence="1" key="1">
    <citation type="journal article" date="2014" name="Nat. Commun.">
        <title>The tobacco genome sequence and its comparison with those of tomato and potato.</title>
        <authorList>
            <person name="Sierro N."/>
            <person name="Battey J.N."/>
            <person name="Ouadi S."/>
            <person name="Bakaher N."/>
            <person name="Bovet L."/>
            <person name="Willig A."/>
            <person name="Goepfert S."/>
            <person name="Peitsch M.C."/>
            <person name="Ivanov N.V."/>
        </authorList>
    </citation>
    <scope>NUCLEOTIDE SEQUENCE [LARGE SCALE GENOMIC DNA]</scope>
</reference>
<evidence type="ECO:0000313" key="2">
    <source>
        <dbReference type="RefSeq" id="XP_075112352.1"/>
    </source>
</evidence>
<reference evidence="2" key="2">
    <citation type="submission" date="2025-08" db="UniProtKB">
        <authorList>
            <consortium name="RefSeq"/>
        </authorList>
    </citation>
    <scope>IDENTIFICATION</scope>
    <source>
        <tissue evidence="2">Leaf</tissue>
    </source>
</reference>
<proteinExistence type="predicted"/>
<accession>A0AC58US80</accession>